<gene>
    <name evidence="1" type="ORF">PAL_GLEAN10019158</name>
</gene>
<accession>L5KR24</accession>
<dbReference type="AlphaFoldDB" id="L5KR24"/>
<dbReference type="Proteomes" id="UP000010552">
    <property type="component" value="Unassembled WGS sequence"/>
</dbReference>
<keyword evidence="2" id="KW-1185">Reference proteome</keyword>
<evidence type="ECO:0000313" key="2">
    <source>
        <dbReference type="Proteomes" id="UP000010552"/>
    </source>
</evidence>
<name>L5KR24_PTEAL</name>
<reference evidence="2" key="1">
    <citation type="journal article" date="2013" name="Science">
        <title>Comparative analysis of bat genomes provides insight into the evolution of flight and immunity.</title>
        <authorList>
            <person name="Zhang G."/>
            <person name="Cowled C."/>
            <person name="Shi Z."/>
            <person name="Huang Z."/>
            <person name="Bishop-Lilly K.A."/>
            <person name="Fang X."/>
            <person name="Wynne J.W."/>
            <person name="Xiong Z."/>
            <person name="Baker M.L."/>
            <person name="Zhao W."/>
            <person name="Tachedjian M."/>
            <person name="Zhu Y."/>
            <person name="Zhou P."/>
            <person name="Jiang X."/>
            <person name="Ng J."/>
            <person name="Yang L."/>
            <person name="Wu L."/>
            <person name="Xiao J."/>
            <person name="Feng Y."/>
            <person name="Chen Y."/>
            <person name="Sun X."/>
            <person name="Zhang Y."/>
            <person name="Marsh G.A."/>
            <person name="Crameri G."/>
            <person name="Broder C.C."/>
            <person name="Frey K.G."/>
            <person name="Wang L.F."/>
            <person name="Wang J."/>
        </authorList>
    </citation>
    <scope>NUCLEOTIDE SEQUENCE [LARGE SCALE GENOMIC DNA]</scope>
</reference>
<protein>
    <submittedName>
        <fullName evidence="1">Uncharacterized protein</fullName>
    </submittedName>
</protein>
<proteinExistence type="predicted"/>
<evidence type="ECO:0000313" key="1">
    <source>
        <dbReference type="EMBL" id="ELK13877.1"/>
    </source>
</evidence>
<dbReference type="EMBL" id="KB030581">
    <property type="protein sequence ID" value="ELK13877.1"/>
    <property type="molecule type" value="Genomic_DNA"/>
</dbReference>
<organism evidence="1 2">
    <name type="scientific">Pteropus alecto</name>
    <name type="common">Black flying fox</name>
    <dbReference type="NCBI Taxonomy" id="9402"/>
    <lineage>
        <taxon>Eukaryota</taxon>
        <taxon>Metazoa</taxon>
        <taxon>Chordata</taxon>
        <taxon>Craniata</taxon>
        <taxon>Vertebrata</taxon>
        <taxon>Euteleostomi</taxon>
        <taxon>Mammalia</taxon>
        <taxon>Eutheria</taxon>
        <taxon>Laurasiatheria</taxon>
        <taxon>Chiroptera</taxon>
        <taxon>Yinpterochiroptera</taxon>
        <taxon>Pteropodoidea</taxon>
        <taxon>Pteropodidae</taxon>
        <taxon>Pteropodinae</taxon>
        <taxon>Pteropus</taxon>
    </lineage>
</organism>
<dbReference type="InParanoid" id="L5KR24"/>
<sequence length="111" mass="12063">MCQHNSAAPSTRVASPGHPSQLLLLQAKCLKLYLACDFGMLTRKAGKENKLSHFLRPCRSQGQASWVLTLLRPGALASCPLVLHIFSLGGYTFAQMLLLMSQNLGRHSSVA</sequence>